<dbReference type="EMBL" id="CATQJA010002656">
    <property type="protein sequence ID" value="CAJ0579359.1"/>
    <property type="molecule type" value="Genomic_DNA"/>
</dbReference>
<feature type="domain" description="RPAP1 N-terminal" evidence="2">
    <location>
        <begin position="187"/>
        <end position="229"/>
    </location>
</feature>
<evidence type="ECO:0008006" key="6">
    <source>
        <dbReference type="Google" id="ProtNLM"/>
    </source>
</evidence>
<feature type="region of interest" description="Disordered" evidence="1">
    <location>
        <begin position="225"/>
        <end position="264"/>
    </location>
</feature>
<feature type="compositionally biased region" description="Polar residues" evidence="1">
    <location>
        <begin position="26"/>
        <end position="35"/>
    </location>
</feature>
<dbReference type="PANTHER" id="PTHR21483:SF18">
    <property type="entry name" value="RNA POLYMERASE II-ASSOCIATED PROTEIN 1"/>
    <property type="match status" value="1"/>
</dbReference>
<dbReference type="PANTHER" id="PTHR21483">
    <property type="entry name" value="RNA POLYMERASE II-ASSOCIATED PROTEIN 1"/>
    <property type="match status" value="1"/>
</dbReference>
<proteinExistence type="predicted"/>
<gene>
    <name evidence="4" type="ORF">MSPICULIGERA_LOCUS17579</name>
</gene>
<accession>A0AA36D484</accession>
<dbReference type="Pfam" id="PF08621">
    <property type="entry name" value="RPAP1_N"/>
    <property type="match status" value="1"/>
</dbReference>
<dbReference type="Proteomes" id="UP001177023">
    <property type="component" value="Unassembled WGS sequence"/>
</dbReference>
<dbReference type="InterPro" id="IPR013930">
    <property type="entry name" value="RPAP1_N"/>
</dbReference>
<feature type="region of interest" description="Disordered" evidence="1">
    <location>
        <begin position="26"/>
        <end position="64"/>
    </location>
</feature>
<reference evidence="4" key="1">
    <citation type="submission" date="2023-06" db="EMBL/GenBank/DDBJ databases">
        <authorList>
            <person name="Delattre M."/>
        </authorList>
    </citation>
    <scope>NUCLEOTIDE SEQUENCE</scope>
    <source>
        <strain evidence="4">AF72</strain>
    </source>
</reference>
<comment type="caution">
    <text evidence="4">The sequence shown here is derived from an EMBL/GenBank/DDBJ whole genome shotgun (WGS) entry which is preliminary data.</text>
</comment>
<dbReference type="Pfam" id="PF25766">
    <property type="entry name" value="TPR_RPAP1"/>
    <property type="match status" value="1"/>
</dbReference>
<evidence type="ECO:0000313" key="4">
    <source>
        <dbReference type="EMBL" id="CAJ0579359.1"/>
    </source>
</evidence>
<name>A0AA36D484_9BILA</name>
<dbReference type="InterPro" id="IPR039913">
    <property type="entry name" value="RPAP1/Rba50"/>
</dbReference>
<dbReference type="GO" id="GO:0006366">
    <property type="term" value="P:transcription by RNA polymerase II"/>
    <property type="evidence" value="ECO:0007669"/>
    <property type="project" value="InterPro"/>
</dbReference>
<dbReference type="AlphaFoldDB" id="A0AA36D484"/>
<feature type="domain" description="RPAP1/MINIYO-like TPR repeats" evidence="3">
    <location>
        <begin position="393"/>
        <end position="617"/>
    </location>
</feature>
<keyword evidence="5" id="KW-1185">Reference proteome</keyword>
<protein>
    <recommendedName>
        <fullName evidence="6">RNA polymerase II-associated protein 1 N-terminal domain-containing protein</fullName>
    </recommendedName>
</protein>
<evidence type="ECO:0000259" key="3">
    <source>
        <dbReference type="Pfam" id="PF25766"/>
    </source>
</evidence>
<dbReference type="InterPro" id="IPR057989">
    <property type="entry name" value="TPR_RPAP1/MINIYO-like"/>
</dbReference>
<evidence type="ECO:0000313" key="5">
    <source>
        <dbReference type="Proteomes" id="UP001177023"/>
    </source>
</evidence>
<organism evidence="4 5">
    <name type="scientific">Mesorhabditis spiculigera</name>
    <dbReference type="NCBI Taxonomy" id="96644"/>
    <lineage>
        <taxon>Eukaryota</taxon>
        <taxon>Metazoa</taxon>
        <taxon>Ecdysozoa</taxon>
        <taxon>Nematoda</taxon>
        <taxon>Chromadorea</taxon>
        <taxon>Rhabditida</taxon>
        <taxon>Rhabditina</taxon>
        <taxon>Rhabditomorpha</taxon>
        <taxon>Rhabditoidea</taxon>
        <taxon>Rhabditidae</taxon>
        <taxon>Mesorhabditinae</taxon>
        <taxon>Mesorhabditis</taxon>
    </lineage>
</organism>
<evidence type="ECO:0000256" key="1">
    <source>
        <dbReference type="SAM" id="MobiDB-lite"/>
    </source>
</evidence>
<feature type="compositionally biased region" description="Basic and acidic residues" evidence="1">
    <location>
        <begin position="232"/>
        <end position="242"/>
    </location>
</feature>
<evidence type="ECO:0000259" key="2">
    <source>
        <dbReference type="Pfam" id="PF08621"/>
    </source>
</evidence>
<feature type="non-terminal residue" evidence="4">
    <location>
        <position position="646"/>
    </location>
</feature>
<sequence>MIENRPKAGETEEDLLRLQAEFAQSQKKCSVQVNRVQRGAEKKPSRTADPPAASQPPPPPYAQRLGAERNFTEGGRFTLNLDTVAEEHFQRQVLFGVEERHADILTGTDPYLRFSTEMAAGYSKDDGFPEVLNLAPYYNKSGPRRPPIAGQSFFASEFDRIHGKIQESIYIPDEVASEEQPSTSEPFDAENQSRLAAMSQEEIKASLKEIEEKLDPKLIEFLRSRSKAKSSNQREAKEESKPKKSLFKQQRENCVPEAEAKSEPPIAPKLSDMIKQLEVLEEWREDENYHRLAADAVQLDLLSKCAQKVLPRQAQQATRLFDTLKPAPGSEKVDDPLLHMAQNELENIKELYLEEVRDGDKSVLQFANGLNPVVDGAWMLRPIRSVLDAMQAGERTATPEDVEIVRLALLWTLLLFSERPTLFHTMVDPNDLYVRLSETFLIGPEVFTDSVIDEILARLFTGFLLPLAEKGRLMLRLEKPVAGLDAFMPFYEELLTRFDDFSTGHVGFTKYLLLGSYGNNSLSDAIQCQVAMWSSRRKIVRQATATATELAQIVNLVKTTRPFVADSCEDEFYVQYSMLLSEYAGALRSGTVTRDRNGGVFQLAATELGSFVTRHTNRSAADPKRVQEFDILVTAIREGVKEVLNF</sequence>